<dbReference type="Proteomes" id="UP001289374">
    <property type="component" value="Unassembled WGS sequence"/>
</dbReference>
<evidence type="ECO:0000313" key="1">
    <source>
        <dbReference type="EMBL" id="KAK4390145.1"/>
    </source>
</evidence>
<reference evidence="1" key="1">
    <citation type="submission" date="2020-06" db="EMBL/GenBank/DDBJ databases">
        <authorList>
            <person name="Li T."/>
            <person name="Hu X."/>
            <person name="Zhang T."/>
            <person name="Song X."/>
            <person name="Zhang H."/>
            <person name="Dai N."/>
            <person name="Sheng W."/>
            <person name="Hou X."/>
            <person name="Wei L."/>
        </authorList>
    </citation>
    <scope>NUCLEOTIDE SEQUENCE</scope>
    <source>
        <strain evidence="1">K16</strain>
        <tissue evidence="1">Leaf</tissue>
    </source>
</reference>
<sequence length="110" mass="12801">MTKKTSLRQQFDKREKSSIKELQFSSEGLIAVDQLKKFIRQTIKDKLDGSLKSSITYTDPYTQRIDDLKMLVDYQPLNFQYFDGKDNSKQYVAHFIVMCNNAEGSMEITS</sequence>
<proteinExistence type="predicted"/>
<gene>
    <name evidence="1" type="ORF">Sango_2077800</name>
</gene>
<dbReference type="AlphaFoldDB" id="A0AAE1WB72"/>
<accession>A0AAE1WB72</accession>
<comment type="caution">
    <text evidence="1">The sequence shown here is derived from an EMBL/GenBank/DDBJ whole genome shotgun (WGS) entry which is preliminary data.</text>
</comment>
<keyword evidence="2" id="KW-1185">Reference proteome</keyword>
<reference evidence="1" key="2">
    <citation type="journal article" date="2024" name="Plant">
        <title>Genomic evolution and insights into agronomic trait innovations of Sesamum species.</title>
        <authorList>
            <person name="Miao H."/>
            <person name="Wang L."/>
            <person name="Qu L."/>
            <person name="Liu H."/>
            <person name="Sun Y."/>
            <person name="Le M."/>
            <person name="Wang Q."/>
            <person name="Wei S."/>
            <person name="Zheng Y."/>
            <person name="Lin W."/>
            <person name="Duan Y."/>
            <person name="Cao H."/>
            <person name="Xiong S."/>
            <person name="Wang X."/>
            <person name="Wei L."/>
            <person name="Li C."/>
            <person name="Ma Q."/>
            <person name="Ju M."/>
            <person name="Zhao R."/>
            <person name="Li G."/>
            <person name="Mu C."/>
            <person name="Tian Q."/>
            <person name="Mei H."/>
            <person name="Zhang T."/>
            <person name="Gao T."/>
            <person name="Zhang H."/>
        </authorList>
    </citation>
    <scope>NUCLEOTIDE SEQUENCE</scope>
    <source>
        <strain evidence="1">K16</strain>
    </source>
</reference>
<organism evidence="1 2">
    <name type="scientific">Sesamum angolense</name>
    <dbReference type="NCBI Taxonomy" id="2727404"/>
    <lineage>
        <taxon>Eukaryota</taxon>
        <taxon>Viridiplantae</taxon>
        <taxon>Streptophyta</taxon>
        <taxon>Embryophyta</taxon>
        <taxon>Tracheophyta</taxon>
        <taxon>Spermatophyta</taxon>
        <taxon>Magnoliopsida</taxon>
        <taxon>eudicotyledons</taxon>
        <taxon>Gunneridae</taxon>
        <taxon>Pentapetalae</taxon>
        <taxon>asterids</taxon>
        <taxon>lamiids</taxon>
        <taxon>Lamiales</taxon>
        <taxon>Pedaliaceae</taxon>
        <taxon>Sesamum</taxon>
    </lineage>
</organism>
<protein>
    <submittedName>
        <fullName evidence="1">Uncharacterized protein</fullName>
    </submittedName>
</protein>
<dbReference type="PANTHER" id="PTHR33437:SF4">
    <property type="entry name" value="RETROTRANSPOSON GAG PROTEIN"/>
    <property type="match status" value="1"/>
</dbReference>
<evidence type="ECO:0000313" key="2">
    <source>
        <dbReference type="Proteomes" id="UP001289374"/>
    </source>
</evidence>
<dbReference type="PANTHER" id="PTHR33437">
    <property type="entry name" value="OS06G0361200 PROTEIN"/>
    <property type="match status" value="1"/>
</dbReference>
<name>A0AAE1WB72_9LAMI</name>
<dbReference type="EMBL" id="JACGWL010000012">
    <property type="protein sequence ID" value="KAK4390145.1"/>
    <property type="molecule type" value="Genomic_DNA"/>
</dbReference>